<evidence type="ECO:0000313" key="2">
    <source>
        <dbReference type="EMBL" id="GAJ30233.1"/>
    </source>
</evidence>
<reference evidence="3" key="1">
    <citation type="journal article" date="2014" name="FEMS Microbiol. Lett.">
        <title>Draft Genomic DNA Sequence of the Facultatively Methylotrophic Bacterium Acidomonas methanolica type strain MB58.</title>
        <authorList>
            <person name="Higashiura N."/>
            <person name="Hadano H."/>
            <person name="Hirakawa H."/>
            <person name="Matsutani M."/>
            <person name="Takabe S."/>
            <person name="Matsushita K."/>
            <person name="Azuma Y."/>
        </authorList>
    </citation>
    <scope>NUCLEOTIDE SEQUENCE [LARGE SCALE GENOMIC DNA]</scope>
    <source>
        <strain evidence="3">MB58</strain>
    </source>
</reference>
<gene>
    <name evidence="2" type="ORF">Amme_113_005</name>
</gene>
<sequence length="289" mass="30920">MIRPFTVLCALLAGGSGLFLYTKKHETTVLDQNITQIVQSTERVRQQTAMLRTQWALLNQPDRLASLATRFLPHLRPMAPQQYVRLASAMDMLPAPGSHLVTVDPRAAMDGQIAPAAATPAPRQSPPQTLSQISPQTPTRRPAAAAVAVIASAAPPPPRVAAHGDAPSPVSQAPASTRGATSRIQPSRATAAPVELARLEPRAVDESRFAHRAPMPSRLHDEARSTAKPDRVIRPAVYAEHYHPPRPTPMMVAAWRPASQPRVSHHTINDIGSALGGSGSALPPPMPLN</sequence>
<feature type="compositionally biased region" description="Polar residues" evidence="1">
    <location>
        <begin position="169"/>
        <end position="188"/>
    </location>
</feature>
<name>A0A023D7Y9_ACIMT</name>
<proteinExistence type="predicted"/>
<feature type="compositionally biased region" description="Basic and acidic residues" evidence="1">
    <location>
        <begin position="197"/>
        <end position="209"/>
    </location>
</feature>
<feature type="compositionally biased region" description="Basic and acidic residues" evidence="1">
    <location>
        <begin position="218"/>
        <end position="227"/>
    </location>
</feature>
<reference evidence="2 3" key="2">
    <citation type="journal article" date="2014" name="FEMS Microbiol. Lett.">
        <title>Draft genomic DNA sequence of the facultatively methylotrophic bacterium Acidomonas methanolica type strain MB58.</title>
        <authorList>
            <person name="Higashiura N."/>
            <person name="Hadano H."/>
            <person name="Hirakawa H."/>
            <person name="Matsutani M."/>
            <person name="Takabe S."/>
            <person name="Matsushita K."/>
            <person name="Azuma Y."/>
        </authorList>
    </citation>
    <scope>NUCLEOTIDE SEQUENCE [LARGE SCALE GENOMIC DNA]</scope>
    <source>
        <strain evidence="2 3">MB58</strain>
    </source>
</reference>
<comment type="caution">
    <text evidence="2">The sequence shown here is derived from an EMBL/GenBank/DDBJ whole genome shotgun (WGS) entry which is preliminary data.</text>
</comment>
<evidence type="ECO:0000313" key="3">
    <source>
        <dbReference type="Proteomes" id="UP000019760"/>
    </source>
</evidence>
<dbReference type="OrthoDB" id="7165680at2"/>
<feature type="compositionally biased region" description="Low complexity" evidence="1">
    <location>
        <begin position="140"/>
        <end position="153"/>
    </location>
</feature>
<feature type="region of interest" description="Disordered" evidence="1">
    <location>
        <begin position="116"/>
        <end position="227"/>
    </location>
</feature>
<dbReference type="Proteomes" id="UP000019760">
    <property type="component" value="Unassembled WGS sequence"/>
</dbReference>
<accession>A0A023D7Y9</accession>
<dbReference type="AlphaFoldDB" id="A0A023D7Y9"/>
<keyword evidence="3" id="KW-1185">Reference proteome</keyword>
<organism evidence="2 3">
    <name type="scientific">Acidomonas methanolica NBRC 104435</name>
    <dbReference type="NCBI Taxonomy" id="1231351"/>
    <lineage>
        <taxon>Bacteria</taxon>
        <taxon>Pseudomonadati</taxon>
        <taxon>Pseudomonadota</taxon>
        <taxon>Alphaproteobacteria</taxon>
        <taxon>Acetobacterales</taxon>
        <taxon>Acetobacteraceae</taxon>
        <taxon>Acidomonas</taxon>
    </lineage>
</organism>
<dbReference type="RefSeq" id="WP_042061049.1">
    <property type="nucleotide sequence ID" value="NZ_BAND01000112.1"/>
</dbReference>
<feature type="compositionally biased region" description="Polar residues" evidence="1">
    <location>
        <begin position="126"/>
        <end position="139"/>
    </location>
</feature>
<dbReference type="EMBL" id="BAND01000112">
    <property type="protein sequence ID" value="GAJ30233.1"/>
    <property type="molecule type" value="Genomic_DNA"/>
</dbReference>
<evidence type="ECO:0000256" key="1">
    <source>
        <dbReference type="SAM" id="MobiDB-lite"/>
    </source>
</evidence>
<protein>
    <submittedName>
        <fullName evidence="2">Uncharacterized protein</fullName>
    </submittedName>
</protein>